<keyword evidence="1" id="KW-0732">Signal</keyword>
<proteinExistence type="predicted"/>
<dbReference type="STRING" id="1280953.HOC_05798"/>
<gene>
    <name evidence="2" type="ORF">HOC_05798</name>
</gene>
<accession>A0A059G9A1</accession>
<sequence>MRIMLAALALASGPLTATAQQAIPSNGYRVCAPEQTMQGRTIVREACGDLVQPDFAEGGFASLSELEAAGEARETFLAEITAYAACVSGFIDAARQPGMPADSLAPDQAACAHSWAEEQATQAVRDYGRACIAYSNRSMMDANLTPWSGACYPTATGNNG</sequence>
<feature type="chain" id="PRO_5001578088" description="Lipoprotein" evidence="1">
    <location>
        <begin position="20"/>
        <end position="160"/>
    </location>
</feature>
<dbReference type="OrthoDB" id="7618949at2"/>
<dbReference type="Proteomes" id="UP000024942">
    <property type="component" value="Unassembled WGS sequence"/>
</dbReference>
<dbReference type="RefSeq" id="WP_035536649.1">
    <property type="nucleotide sequence ID" value="NZ_ARYL01000006.1"/>
</dbReference>
<evidence type="ECO:0008006" key="4">
    <source>
        <dbReference type="Google" id="ProtNLM"/>
    </source>
</evidence>
<name>A0A059G9A1_9PROT</name>
<evidence type="ECO:0000256" key="1">
    <source>
        <dbReference type="SAM" id="SignalP"/>
    </source>
</evidence>
<keyword evidence="3" id="KW-1185">Reference proteome</keyword>
<organism evidence="2 3">
    <name type="scientific">Hyphomonas oceanitis SCH89</name>
    <dbReference type="NCBI Taxonomy" id="1280953"/>
    <lineage>
        <taxon>Bacteria</taxon>
        <taxon>Pseudomonadati</taxon>
        <taxon>Pseudomonadota</taxon>
        <taxon>Alphaproteobacteria</taxon>
        <taxon>Hyphomonadales</taxon>
        <taxon>Hyphomonadaceae</taxon>
        <taxon>Hyphomonas</taxon>
    </lineage>
</organism>
<evidence type="ECO:0000313" key="3">
    <source>
        <dbReference type="Proteomes" id="UP000024942"/>
    </source>
</evidence>
<protein>
    <recommendedName>
        <fullName evidence="4">Lipoprotein</fullName>
    </recommendedName>
</protein>
<evidence type="ECO:0000313" key="2">
    <source>
        <dbReference type="EMBL" id="KDA03371.1"/>
    </source>
</evidence>
<dbReference type="PATRIC" id="fig|1280953.3.peg.1168"/>
<dbReference type="AlphaFoldDB" id="A0A059G9A1"/>
<feature type="signal peptide" evidence="1">
    <location>
        <begin position="1"/>
        <end position="19"/>
    </location>
</feature>
<dbReference type="EMBL" id="ARYL01000006">
    <property type="protein sequence ID" value="KDA03371.1"/>
    <property type="molecule type" value="Genomic_DNA"/>
</dbReference>
<reference evidence="2 3" key="1">
    <citation type="journal article" date="2014" name="Antonie Van Leeuwenhoek">
        <title>Hyphomonas beringensis sp. nov. and Hyphomonas chukchiensis sp. nov., isolated from surface seawater of the Bering Sea and Chukchi Sea.</title>
        <authorList>
            <person name="Li C."/>
            <person name="Lai Q."/>
            <person name="Li G."/>
            <person name="Dong C."/>
            <person name="Wang J."/>
            <person name="Liao Y."/>
            <person name="Shao Z."/>
        </authorList>
    </citation>
    <scope>NUCLEOTIDE SEQUENCE [LARGE SCALE GENOMIC DNA]</scope>
    <source>
        <strain evidence="2 3">SCH89</strain>
    </source>
</reference>
<comment type="caution">
    <text evidence="2">The sequence shown here is derived from an EMBL/GenBank/DDBJ whole genome shotgun (WGS) entry which is preliminary data.</text>
</comment>